<organism evidence="2 3">
    <name type="scientific">Paratrimastix pyriformis</name>
    <dbReference type="NCBI Taxonomy" id="342808"/>
    <lineage>
        <taxon>Eukaryota</taxon>
        <taxon>Metamonada</taxon>
        <taxon>Preaxostyla</taxon>
        <taxon>Paratrimastigidae</taxon>
        <taxon>Paratrimastix</taxon>
    </lineage>
</organism>
<comment type="caution">
    <text evidence="2">The sequence shown here is derived from an EMBL/GenBank/DDBJ whole genome shotgun (WGS) entry which is preliminary data.</text>
</comment>
<sequence length="284" mass="30009">MMDPHHSFASAVRGGGLLSPPTTPPGFSDNGPASGGSSRGKAASYWYRFRKQQAQMKKMIRQQEQQFAGSMSLPQNRANHAAFSPHMQALSPVQSTSSMCSPTFSYGASPHSSPNSMMSDISAEAAFSPMAFPSPLPTTPAMQGAIAQLALELARNQAIHAAAAVPPPAPGDFYPLVNDLIAQLASLQMVYPSPAVAPQNSPSMMSAPYFTTAAAPPSLPSNASPLWPFVLPEVPARSVNQLVQENRPAPRHFPHGGSQMSPPPMPSVGELSLPPVLRHVKPSL</sequence>
<evidence type="ECO:0000313" key="2">
    <source>
        <dbReference type="EMBL" id="KAJ4461656.1"/>
    </source>
</evidence>
<dbReference type="EMBL" id="JAPMOS010000006">
    <property type="protein sequence ID" value="KAJ4461656.1"/>
    <property type="molecule type" value="Genomic_DNA"/>
</dbReference>
<keyword evidence="3" id="KW-1185">Reference proteome</keyword>
<evidence type="ECO:0000256" key="1">
    <source>
        <dbReference type="SAM" id="MobiDB-lite"/>
    </source>
</evidence>
<protein>
    <submittedName>
        <fullName evidence="2">Uncharacterized protein</fullName>
    </submittedName>
</protein>
<accession>A0ABQ8UUB0</accession>
<dbReference type="Proteomes" id="UP001141327">
    <property type="component" value="Unassembled WGS sequence"/>
</dbReference>
<evidence type="ECO:0000313" key="3">
    <source>
        <dbReference type="Proteomes" id="UP001141327"/>
    </source>
</evidence>
<gene>
    <name evidence="2" type="ORF">PAPYR_1770</name>
</gene>
<proteinExistence type="predicted"/>
<feature type="region of interest" description="Disordered" evidence="1">
    <location>
        <begin position="247"/>
        <end position="273"/>
    </location>
</feature>
<reference evidence="2" key="1">
    <citation type="journal article" date="2022" name="bioRxiv">
        <title>Genomics of Preaxostyla Flagellates Illuminates Evolutionary Transitions and the Path Towards Mitochondrial Loss.</title>
        <authorList>
            <person name="Novak L.V.F."/>
            <person name="Treitli S.C."/>
            <person name="Pyrih J."/>
            <person name="Halakuc P."/>
            <person name="Pipaliya S.V."/>
            <person name="Vacek V."/>
            <person name="Brzon O."/>
            <person name="Soukal P."/>
            <person name="Eme L."/>
            <person name="Dacks J.B."/>
            <person name="Karnkowska A."/>
            <person name="Elias M."/>
            <person name="Hampl V."/>
        </authorList>
    </citation>
    <scope>NUCLEOTIDE SEQUENCE</scope>
    <source>
        <strain evidence="2">RCP-MX</strain>
    </source>
</reference>
<name>A0ABQ8UUB0_9EUKA</name>
<feature type="region of interest" description="Disordered" evidence="1">
    <location>
        <begin position="1"/>
        <end position="39"/>
    </location>
</feature>